<sequence length="924" mass="105961">MKNLILYITFSFYALPLLAQKRSIDHSVYGRWMGSDKSSFYNSIISKDGKRVIYFAGAARGAFTMFIHELETGWKKEVQGVRTANLIFGDKILIYHLPSDTLVFLNLIDKSIEVIGGVQSYKVPTLLADNLIVYRTKDMEVIVRDFSRQIEKSFQGITDYYLNGPGTSLLLQSEVKVPIPLIYLRRINMANFSADTIFKSNNKVEGLIFDREGNQTIFFVKGNEEKGNTYKIMFLNHEMRRAVTLISENTKGINSELRISPFPAPKFSPNGKRLFFTLRNFEDKSLEEASSNSVKLDVWHYLDKKLQTEQLNESDFSNYINAIYDIKGNNLVAINSGEDDARNVKLSVGGNGDYALVFKKINNDEKFWNQLNKLDVLLVSLKDGTSRTLVKGKTSIETADVNFSPSGNYVIWPDRMEKQYYSYNVNTGQLKKITTKVPVPLFADNTFPSFKVPYGISGWLKDDSFVLINDNFDIWKIDPKGYNKPLNITNNYGRKHKLRLRVSTFDFGELPVFSSNSKILIKVFNLSNWDNGFFQVQLGYGSIDPKLLVMGPYDYIPIVKAKQSEVFIIKRYNCEDAPNLFWTRSFQDFQPISDIHPQSEFNWMTAELIRWKMFDGNENEGILFKPENFDPKLKYPVIFNFYQYPGLLHYFRYPEPSNGEIDIPYFVSNGYVVFRPGIKFIKGRPGYSAYNSTVSAIRYLSKYSWFDSSRLGLSGISYGGYETNYLVTQTNVFAAAAPAAGMSDLVSDYNGLWNNESKQFMYEKSQGRIGVTLWQNPGLYIQNSPIFSANKVKTPILILHNKGDKAVSWGQGVEWFTALRRLGKKAWMLQYDGEEHGLYNYEPRIDYSIRLSQFFDHYLKGDAVPLWMSRGIPAMKKGKDLGLTLDLNGSCGSDCKICQKELHITKKDTRVHNVTKIKNVKYFK</sequence>
<dbReference type="InterPro" id="IPR001375">
    <property type="entry name" value="Peptidase_S9_cat"/>
</dbReference>
<dbReference type="InterPro" id="IPR029058">
    <property type="entry name" value="AB_hydrolase_fold"/>
</dbReference>
<dbReference type="PANTHER" id="PTHR42776:SF27">
    <property type="entry name" value="DIPEPTIDYL PEPTIDASE FAMILY MEMBER 6"/>
    <property type="match status" value="1"/>
</dbReference>
<evidence type="ECO:0000313" key="4">
    <source>
        <dbReference type="Proteomes" id="UP000192277"/>
    </source>
</evidence>
<organism evidence="3 4">
    <name type="scientific">Niastella koreensis</name>
    <dbReference type="NCBI Taxonomy" id="354356"/>
    <lineage>
        <taxon>Bacteria</taxon>
        <taxon>Pseudomonadati</taxon>
        <taxon>Bacteroidota</taxon>
        <taxon>Chitinophagia</taxon>
        <taxon>Chitinophagales</taxon>
        <taxon>Chitinophagaceae</taxon>
        <taxon>Niastella</taxon>
    </lineage>
</organism>
<evidence type="ECO:0000313" key="3">
    <source>
        <dbReference type="EMBL" id="OQP45984.1"/>
    </source>
</evidence>
<dbReference type="Gene3D" id="3.40.50.1820">
    <property type="entry name" value="alpha/beta hydrolase"/>
    <property type="match status" value="1"/>
</dbReference>
<dbReference type="Pfam" id="PF00326">
    <property type="entry name" value="Peptidase_S9"/>
    <property type="match status" value="1"/>
</dbReference>
<evidence type="ECO:0000256" key="1">
    <source>
        <dbReference type="ARBA" id="ARBA00022801"/>
    </source>
</evidence>
<protein>
    <recommendedName>
        <fullName evidence="2">Peptidase S9 prolyl oligopeptidase catalytic domain-containing protein</fullName>
    </recommendedName>
</protein>
<keyword evidence="4" id="KW-1185">Reference proteome</keyword>
<dbReference type="SUPFAM" id="SSF53474">
    <property type="entry name" value="alpha/beta-Hydrolases"/>
    <property type="match status" value="1"/>
</dbReference>
<evidence type="ECO:0000259" key="2">
    <source>
        <dbReference type="Pfam" id="PF00326"/>
    </source>
</evidence>
<dbReference type="RefSeq" id="WP_014221130.1">
    <property type="nucleotide sequence ID" value="NZ_LWBO01000018.1"/>
</dbReference>
<name>A0ABX3NUC0_9BACT</name>
<reference evidence="3 4" key="1">
    <citation type="submission" date="2016-04" db="EMBL/GenBank/DDBJ databases">
        <authorList>
            <person name="Chen L."/>
            <person name="Zhuang W."/>
            <person name="Wang G."/>
        </authorList>
    </citation>
    <scope>NUCLEOTIDE SEQUENCE [LARGE SCALE GENOMIC DNA]</scope>
    <source>
        <strain evidence="4">GR20</strain>
    </source>
</reference>
<keyword evidence="1" id="KW-0378">Hydrolase</keyword>
<dbReference type="Proteomes" id="UP000192277">
    <property type="component" value="Unassembled WGS sequence"/>
</dbReference>
<accession>A0ABX3NUC0</accession>
<comment type="caution">
    <text evidence="3">The sequence shown here is derived from an EMBL/GenBank/DDBJ whole genome shotgun (WGS) entry which is preliminary data.</text>
</comment>
<dbReference type="EMBL" id="LWBO01000018">
    <property type="protein sequence ID" value="OQP45984.1"/>
    <property type="molecule type" value="Genomic_DNA"/>
</dbReference>
<feature type="domain" description="Peptidase S9 prolyl oligopeptidase catalytic" evidence="2">
    <location>
        <begin position="681"/>
        <end position="861"/>
    </location>
</feature>
<gene>
    <name evidence="3" type="ORF">A4D02_32860</name>
</gene>
<proteinExistence type="predicted"/>
<dbReference type="PANTHER" id="PTHR42776">
    <property type="entry name" value="SERINE PEPTIDASE S9 FAMILY MEMBER"/>
    <property type="match status" value="1"/>
</dbReference>
<dbReference type="SUPFAM" id="SSF82171">
    <property type="entry name" value="DPP6 N-terminal domain-like"/>
    <property type="match status" value="1"/>
</dbReference>